<gene>
    <name evidence="2" type="ORF">HNY73_014048</name>
</gene>
<feature type="region of interest" description="Disordered" evidence="1">
    <location>
        <begin position="1"/>
        <end position="31"/>
    </location>
</feature>
<comment type="caution">
    <text evidence="2">The sequence shown here is derived from an EMBL/GenBank/DDBJ whole genome shotgun (WGS) entry which is preliminary data.</text>
</comment>
<accession>A0A8T0EN16</accession>
<protein>
    <submittedName>
        <fullName evidence="2">Uncharacterized protein</fullName>
    </submittedName>
</protein>
<proteinExistence type="predicted"/>
<reference evidence="2" key="2">
    <citation type="submission" date="2020-06" db="EMBL/GenBank/DDBJ databases">
        <authorList>
            <person name="Sheffer M."/>
        </authorList>
    </citation>
    <scope>NUCLEOTIDE SEQUENCE</scope>
</reference>
<evidence type="ECO:0000313" key="3">
    <source>
        <dbReference type="Proteomes" id="UP000807504"/>
    </source>
</evidence>
<evidence type="ECO:0000313" key="2">
    <source>
        <dbReference type="EMBL" id="KAF8777127.1"/>
    </source>
</evidence>
<dbReference type="EMBL" id="JABXBU010002072">
    <property type="protein sequence ID" value="KAF8777127.1"/>
    <property type="molecule type" value="Genomic_DNA"/>
</dbReference>
<organism evidence="2 3">
    <name type="scientific">Argiope bruennichi</name>
    <name type="common">Wasp spider</name>
    <name type="synonym">Aranea bruennichi</name>
    <dbReference type="NCBI Taxonomy" id="94029"/>
    <lineage>
        <taxon>Eukaryota</taxon>
        <taxon>Metazoa</taxon>
        <taxon>Ecdysozoa</taxon>
        <taxon>Arthropoda</taxon>
        <taxon>Chelicerata</taxon>
        <taxon>Arachnida</taxon>
        <taxon>Araneae</taxon>
        <taxon>Araneomorphae</taxon>
        <taxon>Entelegynae</taxon>
        <taxon>Araneoidea</taxon>
        <taxon>Araneidae</taxon>
        <taxon>Argiope</taxon>
    </lineage>
</organism>
<dbReference type="Proteomes" id="UP000807504">
    <property type="component" value="Unassembled WGS sequence"/>
</dbReference>
<sequence>MVCLLPCSRSQDDRRTPGDDNDGDNGNTITTPVDNYALFLRLQAEGYPPVRPGYPTPCPAGWPRCNHQVVPPCPPHLFPKP</sequence>
<reference evidence="2" key="1">
    <citation type="journal article" date="2020" name="bioRxiv">
        <title>Chromosome-level reference genome of the European wasp spider Argiope bruennichi: a resource for studies on range expansion and evolutionary adaptation.</title>
        <authorList>
            <person name="Sheffer M.M."/>
            <person name="Hoppe A."/>
            <person name="Krehenwinkel H."/>
            <person name="Uhl G."/>
            <person name="Kuss A.W."/>
            <person name="Jensen L."/>
            <person name="Jensen C."/>
            <person name="Gillespie R.G."/>
            <person name="Hoff K.J."/>
            <person name="Prost S."/>
        </authorList>
    </citation>
    <scope>NUCLEOTIDE SEQUENCE</scope>
</reference>
<evidence type="ECO:0000256" key="1">
    <source>
        <dbReference type="SAM" id="MobiDB-lite"/>
    </source>
</evidence>
<name>A0A8T0EN16_ARGBR</name>
<keyword evidence="3" id="KW-1185">Reference proteome</keyword>
<dbReference type="AlphaFoldDB" id="A0A8T0EN16"/>